<evidence type="ECO:0000313" key="2">
    <source>
        <dbReference type="Proteomes" id="UP001153709"/>
    </source>
</evidence>
<reference evidence="1" key="1">
    <citation type="submission" date="2022-01" db="EMBL/GenBank/DDBJ databases">
        <authorList>
            <person name="King R."/>
        </authorList>
    </citation>
    <scope>NUCLEOTIDE SEQUENCE</scope>
</reference>
<protein>
    <submittedName>
        <fullName evidence="1">Uncharacterized protein</fullName>
    </submittedName>
</protein>
<dbReference type="Proteomes" id="UP001153709">
    <property type="component" value="Chromosome 7"/>
</dbReference>
<name>A0A9N9T3S1_DIABA</name>
<accession>A0A9N9T3S1</accession>
<keyword evidence="2" id="KW-1185">Reference proteome</keyword>
<sequence length="141" mass="16506">MYPSTVNKNETVNKSKISCIYDSPCDPKDSDYEKLFCPNNELSEPPKTRCDRLKTGSSCQALKHAVAALHPLDDFHKEKIGEGFFSEVFKNYIVYTFTSLGFFKYKMSWFTMSIFRENRIERKSKKVDHIKSIQIKQMLRN</sequence>
<gene>
    <name evidence="1" type="ORF">DIABBA_LOCUS11145</name>
</gene>
<evidence type="ECO:0000313" key="1">
    <source>
        <dbReference type="EMBL" id="CAG9838224.1"/>
    </source>
</evidence>
<dbReference type="OrthoDB" id="20134at2759"/>
<organism evidence="1 2">
    <name type="scientific">Diabrotica balteata</name>
    <name type="common">Banded cucumber beetle</name>
    <dbReference type="NCBI Taxonomy" id="107213"/>
    <lineage>
        <taxon>Eukaryota</taxon>
        <taxon>Metazoa</taxon>
        <taxon>Ecdysozoa</taxon>
        <taxon>Arthropoda</taxon>
        <taxon>Hexapoda</taxon>
        <taxon>Insecta</taxon>
        <taxon>Pterygota</taxon>
        <taxon>Neoptera</taxon>
        <taxon>Endopterygota</taxon>
        <taxon>Coleoptera</taxon>
        <taxon>Polyphaga</taxon>
        <taxon>Cucujiformia</taxon>
        <taxon>Chrysomeloidea</taxon>
        <taxon>Chrysomelidae</taxon>
        <taxon>Galerucinae</taxon>
        <taxon>Diabroticina</taxon>
        <taxon>Diabroticites</taxon>
        <taxon>Diabrotica</taxon>
    </lineage>
</organism>
<proteinExistence type="predicted"/>
<dbReference type="AlphaFoldDB" id="A0A9N9T3S1"/>
<dbReference type="EMBL" id="OU898282">
    <property type="protein sequence ID" value="CAG9838224.1"/>
    <property type="molecule type" value="Genomic_DNA"/>
</dbReference>